<dbReference type="AlphaFoldDB" id="A0A9P4QLH7"/>
<dbReference type="OrthoDB" id="5244524at2759"/>
<evidence type="ECO:0000256" key="1">
    <source>
        <dbReference type="SAM" id="MobiDB-lite"/>
    </source>
</evidence>
<reference evidence="2" key="1">
    <citation type="journal article" date="2020" name="Stud. Mycol.">
        <title>101 Dothideomycetes genomes: a test case for predicting lifestyles and emergence of pathogens.</title>
        <authorList>
            <person name="Haridas S."/>
            <person name="Albert R."/>
            <person name="Binder M."/>
            <person name="Bloem J."/>
            <person name="Labutti K."/>
            <person name="Salamov A."/>
            <person name="Andreopoulos B."/>
            <person name="Baker S."/>
            <person name="Barry K."/>
            <person name="Bills G."/>
            <person name="Bluhm B."/>
            <person name="Cannon C."/>
            <person name="Castanera R."/>
            <person name="Culley D."/>
            <person name="Daum C."/>
            <person name="Ezra D."/>
            <person name="Gonzalez J."/>
            <person name="Henrissat B."/>
            <person name="Kuo A."/>
            <person name="Liang C."/>
            <person name="Lipzen A."/>
            <person name="Lutzoni F."/>
            <person name="Magnuson J."/>
            <person name="Mondo S."/>
            <person name="Nolan M."/>
            <person name="Ohm R."/>
            <person name="Pangilinan J."/>
            <person name="Park H.-J."/>
            <person name="Ramirez L."/>
            <person name="Alfaro M."/>
            <person name="Sun H."/>
            <person name="Tritt A."/>
            <person name="Yoshinaga Y."/>
            <person name="Zwiers L.-H."/>
            <person name="Turgeon B."/>
            <person name="Goodwin S."/>
            <person name="Spatafora J."/>
            <person name="Crous P."/>
            <person name="Grigoriev I."/>
        </authorList>
    </citation>
    <scope>NUCLEOTIDE SEQUENCE</scope>
    <source>
        <strain evidence="2">CBS 125425</strain>
    </source>
</reference>
<gene>
    <name evidence="2" type="ORF">EJ04DRAFT_65979</name>
</gene>
<keyword evidence="3" id="KW-1185">Reference proteome</keyword>
<dbReference type="EMBL" id="ML996242">
    <property type="protein sequence ID" value="KAF2729542.1"/>
    <property type="molecule type" value="Genomic_DNA"/>
</dbReference>
<proteinExistence type="predicted"/>
<evidence type="ECO:0000313" key="3">
    <source>
        <dbReference type="Proteomes" id="UP000799444"/>
    </source>
</evidence>
<protein>
    <submittedName>
        <fullName evidence="2">Uncharacterized protein</fullName>
    </submittedName>
</protein>
<accession>A0A9P4QLH7</accession>
<organism evidence="2 3">
    <name type="scientific">Polyplosphaeria fusca</name>
    <dbReference type="NCBI Taxonomy" id="682080"/>
    <lineage>
        <taxon>Eukaryota</taxon>
        <taxon>Fungi</taxon>
        <taxon>Dikarya</taxon>
        <taxon>Ascomycota</taxon>
        <taxon>Pezizomycotina</taxon>
        <taxon>Dothideomycetes</taxon>
        <taxon>Pleosporomycetidae</taxon>
        <taxon>Pleosporales</taxon>
        <taxon>Tetraplosphaeriaceae</taxon>
        <taxon>Polyplosphaeria</taxon>
    </lineage>
</organism>
<name>A0A9P4QLH7_9PLEO</name>
<sequence length="195" mass="22249">MYRNAAGDRKFSFSRFINNAVPNLALAPQRYDFEPAEQDALFEYQLGEPDPLKLCDMAFLCGHITQNKSTSKDIYKALVKNGVLDANETSVRTANIGKNFTHQLRMITAHAQKKLINLLFFWEEEIQRWKVLIGEQDELRIVIEAERSIGGNVGNYEKRLKEIEGLLRLKPTMRGKEARDADTLPEYQAPSASKS</sequence>
<evidence type="ECO:0000313" key="2">
    <source>
        <dbReference type="EMBL" id="KAF2729542.1"/>
    </source>
</evidence>
<feature type="region of interest" description="Disordered" evidence="1">
    <location>
        <begin position="174"/>
        <end position="195"/>
    </location>
</feature>
<dbReference type="Proteomes" id="UP000799444">
    <property type="component" value="Unassembled WGS sequence"/>
</dbReference>
<comment type="caution">
    <text evidence="2">The sequence shown here is derived from an EMBL/GenBank/DDBJ whole genome shotgun (WGS) entry which is preliminary data.</text>
</comment>